<dbReference type="Proteomes" id="UP000278746">
    <property type="component" value="Unassembled WGS sequence"/>
</dbReference>
<dbReference type="EMBL" id="RHIB01000003">
    <property type="protein sequence ID" value="RNA66900.1"/>
    <property type="molecule type" value="Genomic_DNA"/>
</dbReference>
<keyword evidence="1" id="KW-0812">Transmembrane</keyword>
<dbReference type="RefSeq" id="WP_122900803.1">
    <property type="nucleotide sequence ID" value="NZ_RHIB01000003.1"/>
</dbReference>
<reference evidence="2 3" key="1">
    <citation type="submission" date="2018-10" db="EMBL/GenBank/DDBJ databases">
        <title>Bacillus Keqinensis sp. nov., a moderately halophilic bacterium isolated from a saline-alkaline lake.</title>
        <authorList>
            <person name="Wang H."/>
        </authorList>
    </citation>
    <scope>NUCLEOTIDE SEQUENCE [LARGE SCALE GENOMIC DNA]</scope>
    <source>
        <strain evidence="2 3">KQ-3</strain>
    </source>
</reference>
<proteinExistence type="predicted"/>
<feature type="transmembrane region" description="Helical" evidence="1">
    <location>
        <begin position="49"/>
        <end position="70"/>
    </location>
</feature>
<accession>A0A3M7TRB4</accession>
<comment type="caution">
    <text evidence="2">The sequence shown here is derived from an EMBL/GenBank/DDBJ whole genome shotgun (WGS) entry which is preliminary data.</text>
</comment>
<gene>
    <name evidence="2" type="ORF">EBO34_17000</name>
</gene>
<keyword evidence="1" id="KW-1133">Transmembrane helix</keyword>
<keyword evidence="1" id="KW-0472">Membrane</keyword>
<evidence type="ECO:0000313" key="3">
    <source>
        <dbReference type="Proteomes" id="UP000278746"/>
    </source>
</evidence>
<protein>
    <submittedName>
        <fullName evidence="2">Uncharacterized protein</fullName>
    </submittedName>
</protein>
<evidence type="ECO:0000313" key="2">
    <source>
        <dbReference type="EMBL" id="RNA66900.1"/>
    </source>
</evidence>
<dbReference type="AlphaFoldDB" id="A0A3M7TRB4"/>
<organism evidence="2 3">
    <name type="scientific">Alteribacter keqinensis</name>
    <dbReference type="NCBI Taxonomy" id="2483800"/>
    <lineage>
        <taxon>Bacteria</taxon>
        <taxon>Bacillati</taxon>
        <taxon>Bacillota</taxon>
        <taxon>Bacilli</taxon>
        <taxon>Bacillales</taxon>
        <taxon>Bacillaceae</taxon>
        <taxon>Alteribacter</taxon>
    </lineage>
</organism>
<keyword evidence="3" id="KW-1185">Reference proteome</keyword>
<name>A0A3M7TRB4_9BACI</name>
<evidence type="ECO:0000256" key="1">
    <source>
        <dbReference type="SAM" id="Phobius"/>
    </source>
</evidence>
<dbReference type="OrthoDB" id="2991604at2"/>
<sequence>MRKKSFWGPVFAGVLLGIFVPRILGRFGVPHYGDLLNYLFGETGEAGIWNGLIFPLLFTLMIIGLIILGLNRLKKRSVKDSSE</sequence>